<evidence type="ECO:0000256" key="4">
    <source>
        <dbReference type="ARBA" id="ARBA00022962"/>
    </source>
</evidence>
<dbReference type="GO" id="GO:0004359">
    <property type="term" value="F:glutaminase activity"/>
    <property type="evidence" value="ECO:0007669"/>
    <property type="project" value="UniProtKB-UniRule"/>
</dbReference>
<evidence type="ECO:0000313" key="16">
    <source>
        <dbReference type="Proteomes" id="UP000305526"/>
    </source>
</evidence>
<dbReference type="GO" id="GO:0036381">
    <property type="term" value="F:pyridoxal 5'-phosphate synthase (glutamine hydrolysing) activity"/>
    <property type="evidence" value="ECO:0007669"/>
    <property type="project" value="UniProtKB-UniRule"/>
</dbReference>
<dbReference type="PROSITE" id="PS51130">
    <property type="entry name" value="PDXT_SNO_2"/>
    <property type="match status" value="1"/>
</dbReference>
<dbReference type="InterPro" id="IPR021196">
    <property type="entry name" value="PdxT/SNO_CS"/>
</dbReference>
<dbReference type="Gene3D" id="3.40.50.880">
    <property type="match status" value="1"/>
</dbReference>
<reference evidence="14 16" key="2">
    <citation type="submission" date="2019-05" db="EMBL/GenBank/DDBJ databases">
        <title>Pasteurellaceae isolates from reptiles.</title>
        <authorList>
            <person name="Bojesen A.M."/>
            <person name="Lund E."/>
        </authorList>
    </citation>
    <scope>NUCLEOTIDE SEQUENCE [LARGE SCALE GENOMIC DNA]</scope>
    <source>
        <strain evidence="14 16">ELNT2x</strain>
    </source>
</reference>
<dbReference type="EC" id="3.5.1.2" evidence="10"/>
<dbReference type="GO" id="GO:0006543">
    <property type="term" value="P:L-glutamine catabolic process"/>
    <property type="evidence" value="ECO:0007669"/>
    <property type="project" value="UniProtKB-UniRule"/>
</dbReference>
<evidence type="ECO:0000256" key="8">
    <source>
        <dbReference type="ARBA" id="ARBA00054599"/>
    </source>
</evidence>
<evidence type="ECO:0000313" key="13">
    <source>
        <dbReference type="EMBL" id="TCV85728.1"/>
    </source>
</evidence>
<evidence type="ECO:0000256" key="1">
    <source>
        <dbReference type="ARBA" id="ARBA00008345"/>
    </source>
</evidence>
<feature type="binding site" evidence="10 12">
    <location>
        <begin position="52"/>
        <end position="54"/>
    </location>
    <ligand>
        <name>L-glutamine</name>
        <dbReference type="ChEBI" id="CHEBI:58359"/>
    </ligand>
</feature>
<evidence type="ECO:0000256" key="3">
    <source>
        <dbReference type="ARBA" id="ARBA00022898"/>
    </source>
</evidence>
<gene>
    <name evidence="10 14" type="primary">pdxT</name>
    <name evidence="13" type="ORF">EDC16_10835</name>
    <name evidence="14" type="ORF">FHQ21_00630</name>
</gene>
<evidence type="ECO:0000256" key="6">
    <source>
        <dbReference type="ARBA" id="ARBA00047992"/>
    </source>
</evidence>
<dbReference type="PROSITE" id="PS01236">
    <property type="entry name" value="PDXT_SNO_1"/>
    <property type="match status" value="1"/>
</dbReference>
<keyword evidence="5 10" id="KW-0456">Lyase</keyword>
<dbReference type="GO" id="GO:0005829">
    <property type="term" value="C:cytosol"/>
    <property type="evidence" value="ECO:0007669"/>
    <property type="project" value="TreeGrafter"/>
</dbReference>
<comment type="catalytic activity">
    <reaction evidence="6 10">
        <text>aldehydo-D-ribose 5-phosphate + D-glyceraldehyde 3-phosphate + L-glutamine = pyridoxal 5'-phosphate + L-glutamate + phosphate + 3 H2O + H(+)</text>
        <dbReference type="Rhea" id="RHEA:31507"/>
        <dbReference type="ChEBI" id="CHEBI:15377"/>
        <dbReference type="ChEBI" id="CHEBI:15378"/>
        <dbReference type="ChEBI" id="CHEBI:29985"/>
        <dbReference type="ChEBI" id="CHEBI:43474"/>
        <dbReference type="ChEBI" id="CHEBI:58273"/>
        <dbReference type="ChEBI" id="CHEBI:58359"/>
        <dbReference type="ChEBI" id="CHEBI:59776"/>
        <dbReference type="ChEBI" id="CHEBI:597326"/>
        <dbReference type="EC" id="4.3.3.6"/>
    </reaction>
</comment>
<evidence type="ECO:0000256" key="2">
    <source>
        <dbReference type="ARBA" id="ARBA00022801"/>
    </source>
</evidence>
<evidence type="ECO:0000256" key="7">
    <source>
        <dbReference type="ARBA" id="ARBA00049534"/>
    </source>
</evidence>
<dbReference type="CDD" id="cd01749">
    <property type="entry name" value="GATase1_PB"/>
    <property type="match status" value="1"/>
</dbReference>
<dbReference type="Proteomes" id="UP000294619">
    <property type="component" value="Unassembled WGS sequence"/>
</dbReference>
<dbReference type="Pfam" id="PF01174">
    <property type="entry name" value="SNO"/>
    <property type="match status" value="1"/>
</dbReference>
<comment type="caution">
    <text evidence="13">The sequence shown here is derived from an EMBL/GenBank/DDBJ whole genome shotgun (WGS) entry which is preliminary data.</text>
</comment>
<dbReference type="PANTHER" id="PTHR31559:SF0">
    <property type="entry name" value="PYRIDOXAL 5'-PHOSPHATE SYNTHASE SUBUNIT SNO1-RELATED"/>
    <property type="match status" value="1"/>
</dbReference>
<feature type="active site" description="Charge relay system" evidence="10 11">
    <location>
        <position position="176"/>
    </location>
</feature>
<organism evidence="13 15">
    <name type="scientific">Testudinibacter aquarius</name>
    <dbReference type="NCBI Taxonomy" id="1524974"/>
    <lineage>
        <taxon>Bacteria</taxon>
        <taxon>Pseudomonadati</taxon>
        <taxon>Pseudomonadota</taxon>
        <taxon>Gammaproteobacteria</taxon>
        <taxon>Pasteurellales</taxon>
        <taxon>Pasteurellaceae</taxon>
        <taxon>Testudinibacter</taxon>
    </lineage>
</organism>
<protein>
    <recommendedName>
        <fullName evidence="10">Pyridoxal 5'-phosphate synthase subunit PdxT</fullName>
        <ecNumber evidence="10">4.3.3.6</ecNumber>
    </recommendedName>
    <alternativeName>
        <fullName evidence="10">Pdx2</fullName>
    </alternativeName>
    <alternativeName>
        <fullName evidence="10">Pyridoxal 5'-phosphate synthase glutaminase subunit</fullName>
        <ecNumber evidence="10">3.5.1.2</ecNumber>
    </alternativeName>
</protein>
<comment type="function">
    <text evidence="8 10">Catalyzes the hydrolysis of glutamine to glutamate and ammonia as part of the biosynthesis of pyridoxal 5'-phosphate. The resulting ammonia molecule is channeled to the active site of PdxS.</text>
</comment>
<dbReference type="EMBL" id="VDGV01000005">
    <property type="protein sequence ID" value="TNG93620.1"/>
    <property type="molecule type" value="Genomic_DNA"/>
</dbReference>
<evidence type="ECO:0000313" key="14">
    <source>
        <dbReference type="EMBL" id="TNG93620.1"/>
    </source>
</evidence>
<comment type="catalytic activity">
    <reaction evidence="7 10">
        <text>L-glutamine + H2O = L-glutamate + NH4(+)</text>
        <dbReference type="Rhea" id="RHEA:15889"/>
        <dbReference type="ChEBI" id="CHEBI:15377"/>
        <dbReference type="ChEBI" id="CHEBI:28938"/>
        <dbReference type="ChEBI" id="CHEBI:29985"/>
        <dbReference type="ChEBI" id="CHEBI:58359"/>
        <dbReference type="EC" id="3.5.1.2"/>
    </reaction>
</comment>
<accession>A0A4R3Y4L0</accession>
<comment type="similarity">
    <text evidence="1 10">Belongs to the glutaminase PdxT/SNO family.</text>
</comment>
<dbReference type="EMBL" id="SMCP01000008">
    <property type="protein sequence ID" value="TCV85728.1"/>
    <property type="molecule type" value="Genomic_DNA"/>
</dbReference>
<dbReference type="HAMAP" id="MF_01615">
    <property type="entry name" value="PdxT"/>
    <property type="match status" value="1"/>
</dbReference>
<evidence type="ECO:0000256" key="11">
    <source>
        <dbReference type="PIRSR" id="PIRSR005639-1"/>
    </source>
</evidence>
<feature type="active site" description="Nucleophile" evidence="10 11">
    <location>
        <position position="84"/>
    </location>
</feature>
<proteinExistence type="inferred from homology"/>
<dbReference type="InterPro" id="IPR002161">
    <property type="entry name" value="PdxT/SNO"/>
</dbReference>
<evidence type="ECO:0000256" key="9">
    <source>
        <dbReference type="ARBA" id="ARBA00064749"/>
    </source>
</evidence>
<dbReference type="InterPro" id="IPR029062">
    <property type="entry name" value="Class_I_gatase-like"/>
</dbReference>
<dbReference type="EC" id="4.3.3.6" evidence="10"/>
<keyword evidence="2 10" id="KW-0378">Hydrolase</keyword>
<dbReference type="FunFam" id="3.40.50.880:FF:000010">
    <property type="entry name" value="uncharacterized protein LOC100176842 isoform X2"/>
    <property type="match status" value="1"/>
</dbReference>
<evidence type="ECO:0000313" key="15">
    <source>
        <dbReference type="Proteomes" id="UP000294619"/>
    </source>
</evidence>
<evidence type="ECO:0000256" key="10">
    <source>
        <dbReference type="HAMAP-Rule" id="MF_01615"/>
    </source>
</evidence>
<dbReference type="PIRSF" id="PIRSF005639">
    <property type="entry name" value="Glut_amidoT_SNO"/>
    <property type="match status" value="1"/>
</dbReference>
<dbReference type="PROSITE" id="PS51273">
    <property type="entry name" value="GATASE_TYPE_1"/>
    <property type="match status" value="1"/>
</dbReference>
<dbReference type="SUPFAM" id="SSF52317">
    <property type="entry name" value="Class I glutamine amidotransferase-like"/>
    <property type="match status" value="1"/>
</dbReference>
<dbReference type="GO" id="GO:0042823">
    <property type="term" value="P:pyridoxal phosphate biosynthetic process"/>
    <property type="evidence" value="ECO:0007669"/>
    <property type="project" value="UniProtKB-UniRule"/>
</dbReference>
<name>A0A4R3Y4L0_9PAST</name>
<reference evidence="13 15" key="1">
    <citation type="submission" date="2019-03" db="EMBL/GenBank/DDBJ databases">
        <title>Genomic Encyclopedia of Type Strains, Phase IV (KMG-IV): sequencing the most valuable type-strain genomes for metagenomic binning, comparative biology and taxonomic classification.</title>
        <authorList>
            <person name="Goeker M."/>
        </authorList>
    </citation>
    <scope>NUCLEOTIDE SEQUENCE [LARGE SCALE GENOMIC DNA]</scope>
    <source>
        <strain evidence="13 15">DSM 28140</strain>
    </source>
</reference>
<feature type="active site" description="Charge relay system" evidence="10 11">
    <location>
        <position position="178"/>
    </location>
</feature>
<dbReference type="PANTHER" id="PTHR31559">
    <property type="entry name" value="PYRIDOXAL 5'-PHOSPHATE SYNTHASE SUBUNIT SNO"/>
    <property type="match status" value="1"/>
</dbReference>
<evidence type="ECO:0000256" key="12">
    <source>
        <dbReference type="PIRSR" id="PIRSR005639-2"/>
    </source>
</evidence>
<dbReference type="GO" id="GO:0008614">
    <property type="term" value="P:pyridoxine metabolic process"/>
    <property type="evidence" value="ECO:0007669"/>
    <property type="project" value="TreeGrafter"/>
</dbReference>
<feature type="binding site" evidence="10 12">
    <location>
        <begin position="139"/>
        <end position="140"/>
    </location>
    <ligand>
        <name>L-glutamine</name>
        <dbReference type="ChEBI" id="CHEBI:58359"/>
    </ligand>
</feature>
<comment type="pathway">
    <text evidence="10">Cofactor biosynthesis; pyridoxal 5'-phosphate biosynthesis.</text>
</comment>
<feature type="binding site" evidence="10 12">
    <location>
        <position position="111"/>
    </location>
    <ligand>
        <name>L-glutamine</name>
        <dbReference type="ChEBI" id="CHEBI:58359"/>
    </ligand>
</feature>
<sequence>MTDYSGCRIGVLALQGAVSEHMAQLAALGATAVAVKHVAQLEQLDGLILPGGESTTIGKLMRHYGFIEAIRQFAAEGKPLFGTCAGMILLAKAIEGDEPAHLGLMDIQVRRNAFGRQKQSFQTALYINGLSTPFPAVFIRAPYISKLLSDNVQILAEINGSPVLARQDNLLVCAFHPELSTDPRITALFLDGVRNRLEAQ</sequence>
<keyword evidence="3 10" id="KW-0663">Pyridoxal phosphate</keyword>
<dbReference type="NCBIfam" id="TIGR03800">
    <property type="entry name" value="PLP_synth_Pdx2"/>
    <property type="match status" value="1"/>
</dbReference>
<dbReference type="AlphaFoldDB" id="A0A4R3Y4L0"/>
<dbReference type="UniPathway" id="UPA00245"/>
<keyword evidence="16" id="KW-1185">Reference proteome</keyword>
<dbReference type="Proteomes" id="UP000305526">
    <property type="component" value="Unassembled WGS sequence"/>
</dbReference>
<dbReference type="GO" id="GO:1903600">
    <property type="term" value="C:glutaminase complex"/>
    <property type="evidence" value="ECO:0007669"/>
    <property type="project" value="TreeGrafter"/>
</dbReference>
<dbReference type="RefSeq" id="WP_132967534.1">
    <property type="nucleotide sequence ID" value="NZ_LEKL01000033.1"/>
</dbReference>
<keyword evidence="4 10" id="KW-0315">Glutamine amidotransferase</keyword>
<comment type="subunit">
    <text evidence="9 10">In the presence of PdxS, forms a dodecamer of heterodimers. Only shows activity in the heterodimer.</text>
</comment>
<evidence type="ECO:0000256" key="5">
    <source>
        <dbReference type="ARBA" id="ARBA00023239"/>
    </source>
</evidence>